<evidence type="ECO:0000313" key="1">
    <source>
        <dbReference type="EMBL" id="SHH23569.1"/>
    </source>
</evidence>
<evidence type="ECO:0000313" key="2">
    <source>
        <dbReference type="Proteomes" id="UP000184447"/>
    </source>
</evidence>
<accession>A0A1M5RBZ4</accession>
<dbReference type="AlphaFoldDB" id="A0A1M5RBZ4"/>
<dbReference type="EMBL" id="FQXM01000003">
    <property type="protein sequence ID" value="SHH23569.1"/>
    <property type="molecule type" value="Genomic_DNA"/>
</dbReference>
<gene>
    <name evidence="1" type="ORF">SAMN02745207_00433</name>
</gene>
<reference evidence="1 2" key="1">
    <citation type="submission" date="2016-11" db="EMBL/GenBank/DDBJ databases">
        <authorList>
            <person name="Jaros S."/>
            <person name="Januszkiewicz K."/>
            <person name="Wedrychowicz H."/>
        </authorList>
    </citation>
    <scope>NUCLEOTIDE SEQUENCE [LARGE SCALE GENOMIC DNA]</scope>
    <source>
        <strain evidence="1 2">DSM 8605</strain>
    </source>
</reference>
<sequence>MKLSYNYKSLELYSENNFEKKILSSKYLKTKLAYTIVNNPINGLKVIIKGNRCAVNLDENKAFISEYLSKNQMGYMLRIIIDSYVLSKNALPLHSSMISIDSKSGFFFGGTNCGKTIFSNYIKNYNSGYKIIGDDHVIVANKGIVGNRLSRIRSIDNESELYLKNSQYLNSIKKYFIFDIDINDKINNYKILNSDEYMENDLSYVLKYLVYDFDIGQEVFKINEFIDYEVNLKYLLELRKFIDRANAIIKIRGSIEYVTKFINSIFISK</sequence>
<protein>
    <submittedName>
        <fullName evidence="1">Uncharacterized protein</fullName>
    </submittedName>
</protein>
<organism evidence="1 2">
    <name type="scientific">Clostridium grantii DSM 8605</name>
    <dbReference type="NCBI Taxonomy" id="1121316"/>
    <lineage>
        <taxon>Bacteria</taxon>
        <taxon>Bacillati</taxon>
        <taxon>Bacillota</taxon>
        <taxon>Clostridia</taxon>
        <taxon>Eubacteriales</taxon>
        <taxon>Clostridiaceae</taxon>
        <taxon>Clostridium</taxon>
    </lineage>
</organism>
<keyword evidence="2" id="KW-1185">Reference proteome</keyword>
<proteinExistence type="predicted"/>
<dbReference type="Proteomes" id="UP000184447">
    <property type="component" value="Unassembled WGS sequence"/>
</dbReference>
<dbReference type="RefSeq" id="WP_073336550.1">
    <property type="nucleotide sequence ID" value="NZ_FQXM01000003.1"/>
</dbReference>
<name>A0A1M5RBZ4_9CLOT</name>